<dbReference type="AlphaFoldDB" id="A0AAV8WEP6"/>
<evidence type="ECO:0000313" key="4">
    <source>
        <dbReference type="Proteomes" id="UP001159042"/>
    </source>
</evidence>
<dbReference type="PROSITE" id="PS01094">
    <property type="entry name" value="UPF0076"/>
    <property type="match status" value="1"/>
</dbReference>
<evidence type="ECO:0000256" key="1">
    <source>
        <dbReference type="ARBA" id="ARBA00010552"/>
    </source>
</evidence>
<dbReference type="PANTHER" id="PTHR12496">
    <property type="entry name" value="CGI-41 METHYLTRANSFERASE"/>
    <property type="match status" value="1"/>
</dbReference>
<dbReference type="InterPro" id="IPR035959">
    <property type="entry name" value="RutC-like_sf"/>
</dbReference>
<dbReference type="EMBL" id="JANEYG010000002">
    <property type="protein sequence ID" value="KAJ8924545.1"/>
    <property type="molecule type" value="Genomic_DNA"/>
</dbReference>
<dbReference type="InterPro" id="IPR052220">
    <property type="entry name" value="METTL25"/>
</dbReference>
<organism evidence="3 4">
    <name type="scientific">Exocentrus adspersus</name>
    <dbReference type="NCBI Taxonomy" id="1586481"/>
    <lineage>
        <taxon>Eukaryota</taxon>
        <taxon>Metazoa</taxon>
        <taxon>Ecdysozoa</taxon>
        <taxon>Arthropoda</taxon>
        <taxon>Hexapoda</taxon>
        <taxon>Insecta</taxon>
        <taxon>Pterygota</taxon>
        <taxon>Neoptera</taxon>
        <taxon>Endopterygota</taxon>
        <taxon>Coleoptera</taxon>
        <taxon>Polyphaga</taxon>
        <taxon>Cucujiformia</taxon>
        <taxon>Chrysomeloidea</taxon>
        <taxon>Cerambycidae</taxon>
        <taxon>Lamiinae</taxon>
        <taxon>Acanthocinini</taxon>
        <taxon>Exocentrus</taxon>
    </lineage>
</organism>
<name>A0AAV8WEP6_9CUCU</name>
<evidence type="ECO:0000259" key="2">
    <source>
        <dbReference type="Pfam" id="PF13679"/>
    </source>
</evidence>
<dbReference type="Pfam" id="PF13679">
    <property type="entry name" value="Methyltransf_32"/>
    <property type="match status" value="1"/>
</dbReference>
<dbReference type="Proteomes" id="UP001159042">
    <property type="component" value="Unassembled WGS sequence"/>
</dbReference>
<dbReference type="NCBIfam" id="TIGR00004">
    <property type="entry name" value="Rid family detoxifying hydrolase"/>
    <property type="match status" value="1"/>
</dbReference>
<keyword evidence="4" id="KW-1185">Reference proteome</keyword>
<comment type="similarity">
    <text evidence="1">Belongs to the RutC family.</text>
</comment>
<dbReference type="PANTHER" id="PTHR12496:SF2">
    <property type="entry name" value="METHYLTRANSFERASE-LIKE PROTEIN 25B"/>
    <property type="match status" value="1"/>
</dbReference>
<gene>
    <name evidence="3" type="ORF">NQ315_000693</name>
</gene>
<sequence>MNLSVKSRVKISYSLYQNYIDIIESYVSDYYVENHWNKLPESWQSSLRSASMEQIAELLDLKRPVTKGVFPLSLLCLRNIISSIVISRDSIVVDSHDAHPDQSFLKYFWKNVKLKKRHEIEKMAQICYDAASKTNCFHIVDIGSGLGHLSRMLAYGYGFKVCTFEANPILSSLAREMDIQFENQLESKSIPHKGRFETKHINKIIDSDMHWTSFLNIVTKAFDENRDYFKFGIVGLHPCGNLGSKLLELYNNCPNAVFINIASCCYMKLTLVEEITAGFPLSNYCKENGIRLGYLGCEIACHAIENYVEKLKRQEDYCKLKIHAYRARLEEILVSVDASQAVVVDNLVFLSGVLGMDTNMKLVEGGTAAEARQALKNIGHILEAAGSSYKNVIKNTVMLNDIKDFAAVNEVYKEFFKKDFPARSCYQVGKLPLEANVEIEVIAIVGNARTVESKL</sequence>
<dbReference type="SUPFAM" id="SSF55298">
    <property type="entry name" value="YjgF-like"/>
    <property type="match status" value="1"/>
</dbReference>
<evidence type="ECO:0000313" key="3">
    <source>
        <dbReference type="EMBL" id="KAJ8924545.1"/>
    </source>
</evidence>
<dbReference type="Gene3D" id="3.30.1330.40">
    <property type="entry name" value="RutC-like"/>
    <property type="match status" value="1"/>
</dbReference>
<protein>
    <recommendedName>
        <fullName evidence="2">Methyltransferase domain-containing protein</fullName>
    </recommendedName>
</protein>
<comment type="caution">
    <text evidence="3">The sequence shown here is derived from an EMBL/GenBank/DDBJ whole genome shotgun (WGS) entry which is preliminary data.</text>
</comment>
<dbReference type="FunFam" id="3.30.1330.40:FF:000001">
    <property type="entry name" value="L-PSP family endoribonuclease"/>
    <property type="match status" value="1"/>
</dbReference>
<dbReference type="Gene3D" id="3.40.50.150">
    <property type="entry name" value="Vaccinia Virus protein VP39"/>
    <property type="match status" value="1"/>
</dbReference>
<accession>A0AAV8WEP6</accession>
<dbReference type="CDD" id="cd00448">
    <property type="entry name" value="YjgF_YER057c_UK114_family"/>
    <property type="match status" value="1"/>
</dbReference>
<dbReference type="InterPro" id="IPR019897">
    <property type="entry name" value="RidA_CS"/>
</dbReference>
<dbReference type="InterPro" id="IPR029063">
    <property type="entry name" value="SAM-dependent_MTases_sf"/>
</dbReference>
<dbReference type="InterPro" id="IPR006056">
    <property type="entry name" value="RidA"/>
</dbReference>
<reference evidence="3 4" key="1">
    <citation type="journal article" date="2023" name="Insect Mol. Biol.">
        <title>Genome sequencing provides insights into the evolution of gene families encoding plant cell wall-degrading enzymes in longhorned beetles.</title>
        <authorList>
            <person name="Shin N.R."/>
            <person name="Okamura Y."/>
            <person name="Kirsch R."/>
            <person name="Pauchet Y."/>
        </authorList>
    </citation>
    <scope>NUCLEOTIDE SEQUENCE [LARGE SCALE GENOMIC DNA]</scope>
    <source>
        <strain evidence="3">EAD_L_NR</strain>
    </source>
</reference>
<proteinExistence type="inferred from homology"/>
<dbReference type="SUPFAM" id="SSF53335">
    <property type="entry name" value="S-adenosyl-L-methionine-dependent methyltransferases"/>
    <property type="match status" value="1"/>
</dbReference>
<dbReference type="InterPro" id="IPR006175">
    <property type="entry name" value="YjgF/YER057c/UK114"/>
</dbReference>
<dbReference type="InterPro" id="IPR025714">
    <property type="entry name" value="Methyltranfer_dom"/>
</dbReference>
<feature type="domain" description="Methyltransferase" evidence="2">
    <location>
        <begin position="115"/>
        <end position="269"/>
    </location>
</feature>
<dbReference type="Pfam" id="PF01042">
    <property type="entry name" value="Ribonuc_L-PSP"/>
    <property type="match status" value="1"/>
</dbReference>